<dbReference type="AlphaFoldDB" id="A0A6N2S8D8"/>
<reference evidence="1" key="1">
    <citation type="submission" date="2019-11" db="EMBL/GenBank/DDBJ databases">
        <authorList>
            <person name="Feng L."/>
        </authorList>
    </citation>
    <scope>NUCLEOTIDE SEQUENCE</scope>
    <source>
        <strain evidence="1">CnexileLFYP112</strain>
    </source>
</reference>
<protein>
    <submittedName>
        <fullName evidence="1">Uncharacterized protein</fullName>
    </submittedName>
</protein>
<evidence type="ECO:0000313" key="1">
    <source>
        <dbReference type="EMBL" id="VYS87700.1"/>
    </source>
</evidence>
<gene>
    <name evidence="1" type="ORF">CNLFYP112_01147</name>
</gene>
<name>A0A6N2S8D8_9FIRM</name>
<sequence>MMDLIMIGILLGSFGLIKLFADFCESQIEPKKNETNRER</sequence>
<proteinExistence type="predicted"/>
<dbReference type="EMBL" id="CACRTG010000002">
    <property type="protein sequence ID" value="VYS87700.1"/>
    <property type="molecule type" value="Genomic_DNA"/>
</dbReference>
<accession>A0A6N2S8D8</accession>
<organism evidence="1">
    <name type="scientific">[Clostridium] nexile</name>
    <dbReference type="NCBI Taxonomy" id="29361"/>
    <lineage>
        <taxon>Bacteria</taxon>
        <taxon>Bacillati</taxon>
        <taxon>Bacillota</taxon>
        <taxon>Clostridia</taxon>
        <taxon>Lachnospirales</taxon>
        <taxon>Lachnospiraceae</taxon>
        <taxon>Tyzzerella</taxon>
    </lineage>
</organism>